<comment type="similarity">
    <text evidence="2">Belongs to the ATP-dependent AMP-binding enzyme family.</text>
</comment>
<dbReference type="InterPro" id="IPR006162">
    <property type="entry name" value="Ppantetheine_attach_site"/>
</dbReference>
<dbReference type="SUPFAM" id="SSF47336">
    <property type="entry name" value="ACP-like"/>
    <property type="match status" value="1"/>
</dbReference>
<dbReference type="GO" id="GO:0003824">
    <property type="term" value="F:catalytic activity"/>
    <property type="evidence" value="ECO:0007669"/>
    <property type="project" value="InterPro"/>
</dbReference>
<reference evidence="8" key="1">
    <citation type="journal article" date="2019" name="Genome Announc.">
        <title>Draft Genome Sequence of Pseudoalteromonas piscicida Strain 36Y ROTHPW, an Hypersaline Seawater Isolate from the South Coast of Sonora, Mexico.</title>
        <authorList>
            <person name="Sanchez-Diaz R."/>
            <person name="Molina-Garza Z.J."/>
            <person name="Cruz-Suarez L.E."/>
            <person name="Selvin J."/>
            <person name="Kiran G.S."/>
            <person name="Ibarra-Gamez J.C."/>
            <person name="Gomez-Gil B."/>
            <person name="Galaviz-Silva L."/>
        </authorList>
    </citation>
    <scope>NUCLEOTIDE SEQUENCE [LARGE SCALE GENOMIC DNA]</scope>
    <source>
        <strain evidence="8">36Y_RITHPW</strain>
    </source>
</reference>
<gene>
    <name evidence="7" type="ORF">CEX98_00040</name>
</gene>
<dbReference type="GO" id="GO:0005737">
    <property type="term" value="C:cytoplasm"/>
    <property type="evidence" value="ECO:0007669"/>
    <property type="project" value="TreeGrafter"/>
</dbReference>
<feature type="domain" description="Carrier" evidence="6">
    <location>
        <begin position="1034"/>
        <end position="1109"/>
    </location>
</feature>
<dbReference type="InterPro" id="IPR023213">
    <property type="entry name" value="CAT-like_dom_sf"/>
</dbReference>
<dbReference type="Gene3D" id="3.30.559.30">
    <property type="entry name" value="Nonribosomal peptide synthetase, condensation domain"/>
    <property type="match status" value="1"/>
</dbReference>
<dbReference type="Gene3D" id="1.10.1200.10">
    <property type="entry name" value="ACP-like"/>
    <property type="match status" value="1"/>
</dbReference>
<dbReference type="OrthoDB" id="6297021at2"/>
<dbReference type="InterPro" id="IPR020845">
    <property type="entry name" value="AMP-binding_CS"/>
</dbReference>
<dbReference type="SUPFAM" id="SSF52777">
    <property type="entry name" value="CoA-dependent acyltransferases"/>
    <property type="match status" value="2"/>
</dbReference>
<dbReference type="Gene3D" id="3.40.50.980">
    <property type="match status" value="2"/>
</dbReference>
<dbReference type="SUPFAM" id="SSF56801">
    <property type="entry name" value="Acetyl-CoA synthetase-like"/>
    <property type="match status" value="1"/>
</dbReference>
<evidence type="ECO:0000256" key="5">
    <source>
        <dbReference type="SAM" id="Coils"/>
    </source>
</evidence>
<dbReference type="RefSeq" id="WP_099640104.1">
    <property type="nucleotide sequence ID" value="NZ_NKHF01000001.1"/>
</dbReference>
<dbReference type="Proteomes" id="UP000228621">
    <property type="component" value="Unassembled WGS sequence"/>
</dbReference>
<evidence type="ECO:0000256" key="1">
    <source>
        <dbReference type="ARBA" id="ARBA00001957"/>
    </source>
</evidence>
<dbReference type="FunFam" id="3.40.50.980:FF:000001">
    <property type="entry name" value="Non-ribosomal peptide synthetase"/>
    <property type="match status" value="1"/>
</dbReference>
<dbReference type="CDD" id="cd19531">
    <property type="entry name" value="LCL_NRPS-like"/>
    <property type="match status" value="1"/>
</dbReference>
<feature type="coiled-coil region" evidence="5">
    <location>
        <begin position="134"/>
        <end position="161"/>
    </location>
</feature>
<evidence type="ECO:0000256" key="4">
    <source>
        <dbReference type="ARBA" id="ARBA00022553"/>
    </source>
</evidence>
<dbReference type="AlphaFoldDB" id="A0A2A5JWG7"/>
<dbReference type="GO" id="GO:0044550">
    <property type="term" value="P:secondary metabolite biosynthetic process"/>
    <property type="evidence" value="ECO:0007669"/>
    <property type="project" value="UniProtKB-ARBA"/>
</dbReference>
<dbReference type="CDD" id="cd05930">
    <property type="entry name" value="A_NRPS"/>
    <property type="match status" value="1"/>
</dbReference>
<accession>A0A2A5JWG7</accession>
<keyword evidence="4" id="KW-0597">Phosphoprotein</keyword>
<dbReference type="FunFam" id="1.10.1200.10:FF:000005">
    <property type="entry name" value="Nonribosomal peptide synthetase 1"/>
    <property type="match status" value="1"/>
</dbReference>
<dbReference type="InterPro" id="IPR001242">
    <property type="entry name" value="Condensation_dom"/>
</dbReference>
<dbReference type="InterPro" id="IPR036736">
    <property type="entry name" value="ACP-like_sf"/>
</dbReference>
<dbReference type="EMBL" id="NKHF01000001">
    <property type="protein sequence ID" value="PCK33706.1"/>
    <property type="molecule type" value="Genomic_DNA"/>
</dbReference>
<dbReference type="Gene3D" id="3.30.300.30">
    <property type="match status" value="1"/>
</dbReference>
<dbReference type="Pfam" id="PF13193">
    <property type="entry name" value="AMP-binding_C"/>
    <property type="match status" value="1"/>
</dbReference>
<organism evidence="7 8">
    <name type="scientific">Pseudoalteromonas piscicida</name>
    <dbReference type="NCBI Taxonomy" id="43662"/>
    <lineage>
        <taxon>Bacteria</taxon>
        <taxon>Pseudomonadati</taxon>
        <taxon>Pseudomonadota</taxon>
        <taxon>Gammaproteobacteria</taxon>
        <taxon>Alteromonadales</taxon>
        <taxon>Pseudoalteromonadaceae</taxon>
        <taxon>Pseudoalteromonas</taxon>
    </lineage>
</organism>
<keyword evidence="8" id="KW-1185">Reference proteome</keyword>
<protein>
    <submittedName>
        <fullName evidence="7">Non-ribosomal peptide synthetase</fullName>
    </submittedName>
</protein>
<dbReference type="Pfam" id="PF00501">
    <property type="entry name" value="AMP-binding"/>
    <property type="match status" value="1"/>
</dbReference>
<keyword evidence="3" id="KW-0596">Phosphopantetheine</keyword>
<evidence type="ECO:0000313" key="8">
    <source>
        <dbReference type="Proteomes" id="UP000228621"/>
    </source>
</evidence>
<dbReference type="Pfam" id="PF00668">
    <property type="entry name" value="Condensation"/>
    <property type="match status" value="1"/>
</dbReference>
<dbReference type="SMART" id="SM00823">
    <property type="entry name" value="PKS_PP"/>
    <property type="match status" value="1"/>
</dbReference>
<evidence type="ECO:0000256" key="3">
    <source>
        <dbReference type="ARBA" id="ARBA00022450"/>
    </source>
</evidence>
<dbReference type="PROSITE" id="PS00012">
    <property type="entry name" value="PHOSPHOPANTETHEINE"/>
    <property type="match status" value="1"/>
</dbReference>
<comment type="caution">
    <text evidence="7">The sequence shown here is derived from an EMBL/GenBank/DDBJ whole genome shotgun (WGS) entry which is preliminary data.</text>
</comment>
<dbReference type="InterPro" id="IPR009081">
    <property type="entry name" value="PP-bd_ACP"/>
</dbReference>
<dbReference type="PROSITE" id="PS00455">
    <property type="entry name" value="AMP_BINDING"/>
    <property type="match status" value="1"/>
</dbReference>
<dbReference type="InterPro" id="IPR025110">
    <property type="entry name" value="AMP-bd_C"/>
</dbReference>
<dbReference type="Pfam" id="PF00550">
    <property type="entry name" value="PP-binding"/>
    <property type="match status" value="1"/>
</dbReference>
<comment type="cofactor">
    <cofactor evidence="1">
        <name>pantetheine 4'-phosphate</name>
        <dbReference type="ChEBI" id="CHEBI:47942"/>
    </cofactor>
</comment>
<dbReference type="GO" id="GO:0031177">
    <property type="term" value="F:phosphopantetheine binding"/>
    <property type="evidence" value="ECO:0007669"/>
    <property type="project" value="InterPro"/>
</dbReference>
<dbReference type="NCBIfam" id="TIGR01733">
    <property type="entry name" value="AA-adenyl-dom"/>
    <property type="match status" value="1"/>
</dbReference>
<dbReference type="FunFam" id="3.40.50.12780:FF:000012">
    <property type="entry name" value="Non-ribosomal peptide synthetase"/>
    <property type="match status" value="1"/>
</dbReference>
<evidence type="ECO:0000256" key="2">
    <source>
        <dbReference type="ARBA" id="ARBA00006432"/>
    </source>
</evidence>
<sequence>MSINALLAARKGNMTLAQKKAMLKQLEDKQLVQSSAPVIKKLGKLQAPLSAAQQRLWFEWLINPENTAYHLGGGMCLSGHLDKHALRASLDHLVERHAGLRTQFVEGEGAKPEQVILPTMSLPLEVVELSQLAADVATLQNNDTELSLEQAQEQVYKARLERFAARPFNLRSGPLMRMQWLQFSPQQHVLLVVIHHIISDAWSKSLIIKDFVEFYQKASLAQAITHDANRLDYTDFAQWQNDWLNSDAEQVQQQWQFWQPRLTGSLPVVELGVTHQTSKASRADQLVSQLPYQLAEQVMQFAREQGVSLFAVLLSGYQALLHRYTGEDELITAVPVANRNQFGSHNVVGFFVNVQLMHLSVCGELTLQQLLSNCAQQALAIQAHQDIPIDSLMKRFQPNLQGTTPYQVMFNHLKDSSSGLAQLHGVSLTNYFSLTQGVMCDLALDSTELSDGGVQLQWTYDGNKLSAEWISTFNEQYQSLLRTFCQAPQTQIRDLSLMSAERKKALAVLESGGKTSANLLSVPQAFALQAQKTPDAIALRFTGEFVTYAELQQRVNQLAQYLVAQNISHESKVALLFERSIEMVVAMLATLQAGAAYVPIEPQLPEARLHYIIEQSACACILSHAPVKAQLAESICAQVTWLEHLELSAYPTTTPDVTIHLDNLAYVIYTSGSTGKPKGVACVHRGVANRLAWGQTRYQLQGNDRVLQKTPFGFDVSIWEFFWPLTQGASLVLAGPEQHKEPTQIRQLIESEGVTVCHFVPSMLQAFMTGISSSREALGGKTLCPSLRQVFTSGEKLTQQTQQQFFNYFEQTALHNLYGPTETAIEVTSWQCHQQDDVIPIGKPISGVQAYVLDSALNPVPIGVAGELYLAGECLARGYLSRPDLSADRFVANPFADSSSQGTRMYRTGDKVVWNEEGQLEFLGRLDQQVKIRGLRIELGEIESQLRQLANVVDAAVLVKSSVGGEQLVAYVVLANDTQFEPDTLNTQLTARLPQYMIPSVFVQLEKLPLTVNGKLDRKALPEPSLQQFSTFAAPQGEIESGLAKIWQQVLQLEKVGRDDNFFALGGHSLLAVETLSQIQAQFGVDIAVRDAFASPVLKDLAAIISAQTNPEQEGALLDLEAFMENL</sequence>
<name>A0A2A5JWG7_PSEO7</name>
<proteinExistence type="inferred from homology"/>
<dbReference type="InterPro" id="IPR020806">
    <property type="entry name" value="PKS_PP-bd"/>
</dbReference>
<dbReference type="PROSITE" id="PS50075">
    <property type="entry name" value="CARRIER"/>
    <property type="match status" value="1"/>
</dbReference>
<dbReference type="InterPro" id="IPR010071">
    <property type="entry name" value="AA_adenyl_dom"/>
</dbReference>
<dbReference type="FunFam" id="3.40.50.980:FF:000002">
    <property type="entry name" value="Enterobactin synthetase component F"/>
    <property type="match status" value="1"/>
</dbReference>
<dbReference type="InterPro" id="IPR045851">
    <property type="entry name" value="AMP-bd_C_sf"/>
</dbReference>
<evidence type="ECO:0000313" key="7">
    <source>
        <dbReference type="EMBL" id="PCK33706.1"/>
    </source>
</evidence>
<dbReference type="PANTHER" id="PTHR45527:SF1">
    <property type="entry name" value="FATTY ACID SYNTHASE"/>
    <property type="match status" value="1"/>
</dbReference>
<keyword evidence="5" id="KW-0175">Coiled coil</keyword>
<dbReference type="Gene3D" id="3.30.559.10">
    <property type="entry name" value="Chloramphenicol acetyltransferase-like domain"/>
    <property type="match status" value="1"/>
</dbReference>
<dbReference type="Gene3D" id="2.30.38.10">
    <property type="entry name" value="Luciferase, Domain 3"/>
    <property type="match status" value="1"/>
</dbReference>
<dbReference type="GO" id="GO:0043041">
    <property type="term" value="P:amino acid activation for nonribosomal peptide biosynthetic process"/>
    <property type="evidence" value="ECO:0007669"/>
    <property type="project" value="TreeGrafter"/>
</dbReference>
<dbReference type="InterPro" id="IPR000873">
    <property type="entry name" value="AMP-dep_synth/lig_dom"/>
</dbReference>
<evidence type="ECO:0000259" key="6">
    <source>
        <dbReference type="PROSITE" id="PS50075"/>
    </source>
</evidence>
<dbReference type="FunFam" id="3.30.300.30:FF:000010">
    <property type="entry name" value="Enterobactin synthetase component F"/>
    <property type="match status" value="1"/>
</dbReference>
<dbReference type="PANTHER" id="PTHR45527">
    <property type="entry name" value="NONRIBOSOMAL PEPTIDE SYNTHETASE"/>
    <property type="match status" value="1"/>
</dbReference>